<evidence type="ECO:0000256" key="2">
    <source>
        <dbReference type="ARBA" id="ARBA00023125"/>
    </source>
</evidence>
<dbReference type="EMBL" id="LS483343">
    <property type="protein sequence ID" value="SQF40626.1"/>
    <property type="molecule type" value="Genomic_DNA"/>
</dbReference>
<keyword evidence="6" id="KW-1185">Reference proteome</keyword>
<dbReference type="PRINTS" id="PR00778">
    <property type="entry name" value="HTHARSR"/>
</dbReference>
<keyword evidence="3" id="KW-0804">Transcription</keyword>
<dbReference type="AlphaFoldDB" id="A0A2X3W8H8"/>
<dbReference type="SUPFAM" id="SSF46785">
    <property type="entry name" value="Winged helix' DNA-binding domain"/>
    <property type="match status" value="1"/>
</dbReference>
<evidence type="ECO:0000256" key="1">
    <source>
        <dbReference type="ARBA" id="ARBA00023015"/>
    </source>
</evidence>
<sequence length="100" mass="11735">MSQKTMQYLRKAIPAFTMLQDESRQDLLMLLFDKGEMTVNQLTDHMSLSRPTVSHHLKLLYSADLVTYRKDGKERYYSICLEEALIILKDLVHSIEEDLK</sequence>
<gene>
    <name evidence="5" type="primary">czrA</name>
    <name evidence="5" type="ORF">NCTC12278_01198</name>
</gene>
<dbReference type="RefSeq" id="WP_018030050.1">
    <property type="nucleotide sequence ID" value="NZ_LS483343.1"/>
</dbReference>
<dbReference type="InterPro" id="IPR036388">
    <property type="entry name" value="WH-like_DNA-bd_sf"/>
</dbReference>
<name>A0A2X3W8H8_9STRE</name>
<keyword evidence="1" id="KW-0805">Transcription regulation</keyword>
<organism evidence="5 6">
    <name type="scientific">Streptococcus ferus</name>
    <dbReference type="NCBI Taxonomy" id="1345"/>
    <lineage>
        <taxon>Bacteria</taxon>
        <taxon>Bacillati</taxon>
        <taxon>Bacillota</taxon>
        <taxon>Bacilli</taxon>
        <taxon>Lactobacillales</taxon>
        <taxon>Streptococcaceae</taxon>
        <taxon>Streptococcus</taxon>
    </lineage>
</organism>
<dbReference type="PANTHER" id="PTHR33154:SF33">
    <property type="entry name" value="TRANSCRIPTIONAL REPRESSOR SDPR"/>
    <property type="match status" value="1"/>
</dbReference>
<dbReference type="STRING" id="1123303.GCA_000372425_00721"/>
<dbReference type="GO" id="GO:0003677">
    <property type="term" value="F:DNA binding"/>
    <property type="evidence" value="ECO:0007669"/>
    <property type="project" value="UniProtKB-KW"/>
</dbReference>
<keyword evidence="2" id="KW-0238">DNA-binding</keyword>
<dbReference type="PROSITE" id="PS50987">
    <property type="entry name" value="HTH_ARSR_2"/>
    <property type="match status" value="1"/>
</dbReference>
<accession>A0A2X3W8H8</accession>
<dbReference type="Pfam" id="PF01022">
    <property type="entry name" value="HTH_5"/>
    <property type="match status" value="1"/>
</dbReference>
<dbReference type="PANTHER" id="PTHR33154">
    <property type="entry name" value="TRANSCRIPTIONAL REGULATOR, ARSR FAMILY"/>
    <property type="match status" value="1"/>
</dbReference>
<dbReference type="InterPro" id="IPR051081">
    <property type="entry name" value="HTH_MetalResp_TranReg"/>
</dbReference>
<dbReference type="GO" id="GO:0003700">
    <property type="term" value="F:DNA-binding transcription factor activity"/>
    <property type="evidence" value="ECO:0007669"/>
    <property type="project" value="InterPro"/>
</dbReference>
<evidence type="ECO:0000256" key="3">
    <source>
        <dbReference type="ARBA" id="ARBA00023163"/>
    </source>
</evidence>
<evidence type="ECO:0000313" key="5">
    <source>
        <dbReference type="EMBL" id="SQF40626.1"/>
    </source>
</evidence>
<dbReference type="OrthoDB" id="9798835at2"/>
<dbReference type="Proteomes" id="UP000249495">
    <property type="component" value="Chromosome 1"/>
</dbReference>
<protein>
    <submittedName>
        <fullName evidence="5">ArsR family transcriptional regulator</fullName>
    </submittedName>
</protein>
<dbReference type="InterPro" id="IPR011991">
    <property type="entry name" value="ArsR-like_HTH"/>
</dbReference>
<reference evidence="5 6" key="1">
    <citation type="submission" date="2018-06" db="EMBL/GenBank/DDBJ databases">
        <authorList>
            <consortium name="Pathogen Informatics"/>
            <person name="Doyle S."/>
        </authorList>
    </citation>
    <scope>NUCLEOTIDE SEQUENCE [LARGE SCALE GENOMIC DNA]</scope>
    <source>
        <strain evidence="5 6">NCTC12278</strain>
    </source>
</reference>
<dbReference type="InterPro" id="IPR036390">
    <property type="entry name" value="WH_DNA-bd_sf"/>
</dbReference>
<evidence type="ECO:0000259" key="4">
    <source>
        <dbReference type="PROSITE" id="PS50987"/>
    </source>
</evidence>
<dbReference type="Gene3D" id="1.10.10.10">
    <property type="entry name" value="Winged helix-like DNA-binding domain superfamily/Winged helix DNA-binding domain"/>
    <property type="match status" value="1"/>
</dbReference>
<dbReference type="SMART" id="SM00418">
    <property type="entry name" value="HTH_ARSR"/>
    <property type="match status" value="1"/>
</dbReference>
<dbReference type="KEGG" id="sfer:NCTC12278_01198"/>
<dbReference type="InterPro" id="IPR001845">
    <property type="entry name" value="HTH_ArsR_DNA-bd_dom"/>
</dbReference>
<proteinExistence type="predicted"/>
<dbReference type="NCBIfam" id="NF033788">
    <property type="entry name" value="HTH_metalloreg"/>
    <property type="match status" value="1"/>
</dbReference>
<evidence type="ECO:0000313" key="6">
    <source>
        <dbReference type="Proteomes" id="UP000249495"/>
    </source>
</evidence>
<dbReference type="CDD" id="cd00090">
    <property type="entry name" value="HTH_ARSR"/>
    <property type="match status" value="1"/>
</dbReference>
<feature type="domain" description="HTH arsR-type" evidence="4">
    <location>
        <begin position="4"/>
        <end position="99"/>
    </location>
</feature>